<dbReference type="GO" id="GO:0005886">
    <property type="term" value="C:plasma membrane"/>
    <property type="evidence" value="ECO:0007669"/>
    <property type="project" value="UniProtKB-SubCell"/>
</dbReference>
<keyword evidence="3" id="KW-0597">Phosphoprotein</keyword>
<keyword evidence="6 7" id="KW-0472">Membrane</keyword>
<dbReference type="InterPro" id="IPR050640">
    <property type="entry name" value="Bact_2-comp_sensor_kinase"/>
</dbReference>
<dbReference type="InterPro" id="IPR036890">
    <property type="entry name" value="HATPase_C_sf"/>
</dbReference>
<comment type="subcellular location">
    <subcellularLocation>
        <location evidence="1">Cell membrane</location>
        <topology evidence="1">Multi-pass membrane protein</topology>
    </subcellularLocation>
</comment>
<name>A0A328U2Y6_9BACL</name>
<evidence type="ECO:0000256" key="5">
    <source>
        <dbReference type="ARBA" id="ARBA00022777"/>
    </source>
</evidence>
<dbReference type="InterPro" id="IPR003594">
    <property type="entry name" value="HATPase_dom"/>
</dbReference>
<keyword evidence="7" id="KW-1133">Transmembrane helix</keyword>
<dbReference type="Pfam" id="PF06580">
    <property type="entry name" value="His_kinase"/>
    <property type="match status" value="1"/>
</dbReference>
<dbReference type="PANTHER" id="PTHR34220:SF7">
    <property type="entry name" value="SENSOR HISTIDINE KINASE YPDA"/>
    <property type="match status" value="1"/>
</dbReference>
<dbReference type="Pfam" id="PF02518">
    <property type="entry name" value="HATPase_c"/>
    <property type="match status" value="1"/>
</dbReference>
<dbReference type="OrthoDB" id="759642at2"/>
<dbReference type="SUPFAM" id="SSF55874">
    <property type="entry name" value="ATPase domain of HSP90 chaperone/DNA topoisomerase II/histidine kinase"/>
    <property type="match status" value="1"/>
</dbReference>
<feature type="domain" description="HAMP" evidence="8">
    <location>
        <begin position="307"/>
        <end position="359"/>
    </location>
</feature>
<accession>A0A328U2Y6</accession>
<dbReference type="AlphaFoldDB" id="A0A328U2Y6"/>
<dbReference type="RefSeq" id="WP_112880242.1">
    <property type="nucleotide sequence ID" value="NZ_QLUW01000001.1"/>
</dbReference>
<proteinExistence type="predicted"/>
<dbReference type="InterPro" id="IPR003660">
    <property type="entry name" value="HAMP_dom"/>
</dbReference>
<dbReference type="CDD" id="cd06225">
    <property type="entry name" value="HAMP"/>
    <property type="match status" value="1"/>
</dbReference>
<dbReference type="Gene3D" id="3.30.565.10">
    <property type="entry name" value="Histidine kinase-like ATPase, C-terminal domain"/>
    <property type="match status" value="1"/>
</dbReference>
<dbReference type="Pfam" id="PF00672">
    <property type="entry name" value="HAMP"/>
    <property type="match status" value="1"/>
</dbReference>
<dbReference type="EMBL" id="QLUW01000001">
    <property type="protein sequence ID" value="RAP77158.1"/>
    <property type="molecule type" value="Genomic_DNA"/>
</dbReference>
<evidence type="ECO:0000256" key="2">
    <source>
        <dbReference type="ARBA" id="ARBA00022475"/>
    </source>
</evidence>
<dbReference type="Proteomes" id="UP000249260">
    <property type="component" value="Unassembled WGS sequence"/>
</dbReference>
<comment type="caution">
    <text evidence="9">The sequence shown here is derived from an EMBL/GenBank/DDBJ whole genome shotgun (WGS) entry which is preliminary data.</text>
</comment>
<evidence type="ECO:0000256" key="4">
    <source>
        <dbReference type="ARBA" id="ARBA00022679"/>
    </source>
</evidence>
<keyword evidence="4" id="KW-0808">Transferase</keyword>
<dbReference type="InterPro" id="IPR010559">
    <property type="entry name" value="Sig_transdc_His_kin_internal"/>
</dbReference>
<evidence type="ECO:0000256" key="6">
    <source>
        <dbReference type="ARBA" id="ARBA00023136"/>
    </source>
</evidence>
<dbReference type="PANTHER" id="PTHR34220">
    <property type="entry name" value="SENSOR HISTIDINE KINASE YPDA"/>
    <property type="match status" value="1"/>
</dbReference>
<evidence type="ECO:0000256" key="1">
    <source>
        <dbReference type="ARBA" id="ARBA00004651"/>
    </source>
</evidence>
<evidence type="ECO:0000256" key="3">
    <source>
        <dbReference type="ARBA" id="ARBA00022553"/>
    </source>
</evidence>
<evidence type="ECO:0000256" key="7">
    <source>
        <dbReference type="SAM" id="Phobius"/>
    </source>
</evidence>
<protein>
    <submittedName>
        <fullName evidence="9">Two-component sensor histidine kinase</fullName>
    </submittedName>
</protein>
<dbReference type="Gene3D" id="6.10.340.10">
    <property type="match status" value="1"/>
</dbReference>
<dbReference type="GO" id="GO:0000155">
    <property type="term" value="F:phosphorelay sensor kinase activity"/>
    <property type="evidence" value="ECO:0007669"/>
    <property type="project" value="InterPro"/>
</dbReference>
<feature type="transmembrane region" description="Helical" evidence="7">
    <location>
        <begin position="286"/>
        <end position="305"/>
    </location>
</feature>
<keyword evidence="2" id="KW-1003">Cell membrane</keyword>
<dbReference type="SUPFAM" id="SSF158472">
    <property type="entry name" value="HAMP domain-like"/>
    <property type="match status" value="1"/>
</dbReference>
<keyword evidence="5 9" id="KW-0418">Kinase</keyword>
<organism evidence="9 10">
    <name type="scientific">Paenibacillus montanisoli</name>
    <dbReference type="NCBI Taxonomy" id="2081970"/>
    <lineage>
        <taxon>Bacteria</taxon>
        <taxon>Bacillati</taxon>
        <taxon>Bacillota</taxon>
        <taxon>Bacilli</taxon>
        <taxon>Bacillales</taxon>
        <taxon>Paenibacillaceae</taxon>
        <taxon>Paenibacillus</taxon>
    </lineage>
</organism>
<evidence type="ECO:0000259" key="8">
    <source>
        <dbReference type="PROSITE" id="PS50885"/>
    </source>
</evidence>
<keyword evidence="7" id="KW-0812">Transmembrane</keyword>
<sequence length="589" mass="67661">MLKLSIKTQLIISFFVVMLPVVLFLVANTLYAKNVVRDKVSETYRNTLDIFAEKTDRSLSEVSNYLNKMGVLDFDVGLLSSFPYGSDNYVLTKIRIQNKLQRDIVFYNPVDTLFVYSGQDIFFSTTGSYAVMNHVLNDNLDGIIKSNKASAQGRWLLWYDARVPGGDFLVKVTQVPDSNVYVGSIIRISELLNQLAIQWKDGKIGESAIYRKDGMRLGVPTKWDHFAAADNETPPQNAELYQFVKDKQTGKRFLRVDRPSGQADFTINILVPESYMLQGLPYFQKATYILNFGLLFIFALYLFFIRHMLFKPLQLLIAGMKKLSLGMLDVRLQTNETLEFVFLANTFNNMAEQIKSLRIGVYEEQLRVQKIELKQLQAQINPHFYMNSLNIIYNFAALKDTDSVKKMSLHLADYFRFIMRVNRDLITLDEELRHIRNYMDIQKFRFPNKLDCVCDMPNKLKSIPLPALTIQPFVENAIIHGFVNHRQPFKITVRGSLLHEQGDAFLLIAIEDTGIGFTEDVMRRLNEGEGLMSVETSRLGILNVIQRLKLRYDGRADIRFYNVTENGGAGVRIQLPLAEEHGQIEEEIV</sequence>
<evidence type="ECO:0000313" key="10">
    <source>
        <dbReference type="Proteomes" id="UP000249260"/>
    </source>
</evidence>
<keyword evidence="10" id="KW-1185">Reference proteome</keyword>
<gene>
    <name evidence="9" type="ORF">DL346_01255</name>
</gene>
<evidence type="ECO:0000313" key="9">
    <source>
        <dbReference type="EMBL" id="RAP77158.1"/>
    </source>
</evidence>
<dbReference type="SMART" id="SM00304">
    <property type="entry name" value="HAMP"/>
    <property type="match status" value="1"/>
</dbReference>
<dbReference type="PROSITE" id="PS50885">
    <property type="entry name" value="HAMP"/>
    <property type="match status" value="1"/>
</dbReference>
<reference evidence="9 10" key="1">
    <citation type="submission" date="2018-06" db="EMBL/GenBank/DDBJ databases">
        <title>Paenibacillus montanisoli sp. nov., isolated from mountain area soil.</title>
        <authorList>
            <person name="Wu M."/>
        </authorList>
    </citation>
    <scope>NUCLEOTIDE SEQUENCE [LARGE SCALE GENOMIC DNA]</scope>
    <source>
        <strain evidence="9 10">RA17</strain>
    </source>
</reference>